<accession>A0A2T4BEY8</accession>
<organism evidence="2 3">
    <name type="scientific">Trichoderma citrinoviride</name>
    <dbReference type="NCBI Taxonomy" id="58853"/>
    <lineage>
        <taxon>Eukaryota</taxon>
        <taxon>Fungi</taxon>
        <taxon>Dikarya</taxon>
        <taxon>Ascomycota</taxon>
        <taxon>Pezizomycotina</taxon>
        <taxon>Sordariomycetes</taxon>
        <taxon>Hypocreomycetidae</taxon>
        <taxon>Hypocreales</taxon>
        <taxon>Hypocreaceae</taxon>
        <taxon>Trichoderma</taxon>
    </lineage>
</organism>
<evidence type="ECO:0000313" key="2">
    <source>
        <dbReference type="EMBL" id="PTB67900.1"/>
    </source>
</evidence>
<keyword evidence="1" id="KW-1133">Transmembrane helix</keyword>
<dbReference type="GeneID" id="36602140"/>
<gene>
    <name evidence="2" type="ORF">BBK36DRAFT_1157581</name>
</gene>
<feature type="transmembrane region" description="Helical" evidence="1">
    <location>
        <begin position="20"/>
        <end position="40"/>
    </location>
</feature>
<evidence type="ECO:0000313" key="3">
    <source>
        <dbReference type="Proteomes" id="UP000241546"/>
    </source>
</evidence>
<dbReference type="Proteomes" id="UP000241546">
    <property type="component" value="Unassembled WGS sequence"/>
</dbReference>
<protein>
    <submittedName>
        <fullName evidence="2">Uncharacterized protein</fullName>
    </submittedName>
</protein>
<dbReference type="EMBL" id="KZ680210">
    <property type="protein sequence ID" value="PTB67900.1"/>
    <property type="molecule type" value="Genomic_DNA"/>
</dbReference>
<name>A0A2T4BEY8_9HYPO</name>
<sequence length="117" mass="12950">MAAETEEGAPQYRQPSPPYLVAYLSPYLYLYSYATTAGLGRVSGRMELQRSSENGTAHAQLRAFTFWRTQTQPPAGPGVASAPVPTLEYPRLYRYHKATLPIRGKYGEPADPRLVAS</sequence>
<dbReference type="AlphaFoldDB" id="A0A2T4BEY8"/>
<keyword evidence="1" id="KW-0812">Transmembrane</keyword>
<reference evidence="3" key="1">
    <citation type="submission" date="2016-07" db="EMBL/GenBank/DDBJ databases">
        <title>Multiple horizontal gene transfer events from other fungi enriched the ability of initially mycotrophic Trichoderma (Ascomycota) to feed on dead plant biomass.</title>
        <authorList>
            <consortium name="DOE Joint Genome Institute"/>
            <person name="Atanasova L."/>
            <person name="Chenthamara K."/>
            <person name="Zhang J."/>
            <person name="Grujic M."/>
            <person name="Henrissat B."/>
            <person name="Kuo A."/>
            <person name="Aerts A."/>
            <person name="Salamov A."/>
            <person name="Lipzen A."/>
            <person name="Labutti K."/>
            <person name="Barry K."/>
            <person name="Miao Y."/>
            <person name="Rahimi M.J."/>
            <person name="Shen Q."/>
            <person name="Grigoriev I.V."/>
            <person name="Kubicek C.P."/>
            <person name="Druzhinina I.S."/>
        </authorList>
    </citation>
    <scope>NUCLEOTIDE SEQUENCE [LARGE SCALE GENOMIC DNA]</scope>
    <source>
        <strain evidence="3">TUCIM 6016</strain>
    </source>
</reference>
<keyword evidence="3" id="KW-1185">Reference proteome</keyword>
<proteinExistence type="predicted"/>
<dbReference type="RefSeq" id="XP_024751220.1">
    <property type="nucleotide sequence ID" value="XM_024894022.1"/>
</dbReference>
<keyword evidence="1" id="KW-0472">Membrane</keyword>
<evidence type="ECO:0000256" key="1">
    <source>
        <dbReference type="SAM" id="Phobius"/>
    </source>
</evidence>